<accession>A0A4P9VQ59</accession>
<keyword evidence="2 7" id="KW-0547">Nucleotide-binding</keyword>
<feature type="domain" description="SWIM-type" evidence="4">
    <location>
        <begin position="63"/>
        <end position="97"/>
    </location>
</feature>
<keyword evidence="8" id="KW-1185">Reference proteome</keyword>
<dbReference type="CDD" id="cd18012">
    <property type="entry name" value="DEXQc_arch_SWI2_SNF2"/>
    <property type="match status" value="1"/>
</dbReference>
<protein>
    <submittedName>
        <fullName evidence="7">DEAD/DEAH box helicase</fullName>
    </submittedName>
</protein>
<dbReference type="GO" id="GO:0004386">
    <property type="term" value="F:helicase activity"/>
    <property type="evidence" value="ECO:0007669"/>
    <property type="project" value="UniProtKB-KW"/>
</dbReference>
<sequence length="1107" mass="125415">MIQTFLKQQDFHHAFSNATLGRGKHCFKAGQVLSVRIDQVKSNVVSLISHIDNHEASPHEQHIIIRRETGHSSINGDCTCNTGFNCKHVVAALLHFIEYQQQPLLQQLKQDQTSTDKQPSVPENQWAVWYQQYQRRKKTTPETYKTIELPAASDIPRQPTVLYLLQPLTSAASTELFFSIGLYQQGLNGWQLIKPLTGNVTTHPALTREDQVIIGALKPISDMFAFDKRLQPTINSELLKRLITTGRAYLVQTEGHKLFLDKSRHASLRWAEVKGHYKLETVLQNTSKNWISLATTPTFYIDETSGACGIIEQPLDSGLFDALRYMPGISTSQFDELSGFIQQEKLSKVLPLPSPETTNTPIASPKPKLLIQWIESHYAVNAMFVYGQQHFLAGDTTADTYHTFSVEQGHSVTLKRDIAQEEALTDELLNLLATFIEHCQLTTDVSLPFALPDAKADPISNYQFFSQQLSQLTQKGWTVDIKDSGEKLFIEPEQWSIALQPETQSQVLINLTVNIDGEDIPLLPLLIDWLKRTTLQPDDPLPDPVVLLHPNGKRWITLPAEDIAPIIGILVELYDRPALKQKPGLSLPKAVLGRIHQLTEQLHNIHRQGDKALFGLGKQLSHDLMEVVIPPEGLQAQLRDYQHQGLNWLQFLRKSHLGGILADDMGLGKTLQTLAHILYEKEQGRLRQPALIVAPTSLLENWQKEANHFTPQLTTLIWHGTDRMKLWSQVAGNAIDMLITSYGTLQRDAAHLASRPFYLMVLDEAQSIKNARSKAATAVRLIDAQHRLCLTGTPVENHLEELWALFDFLTPGLLGNKQQFRRLYRKPIEQQENSQSQAELTQRIRPFLLRRTKAQVAKELPAKTEMTKLVCLTGKQRKLYATLREIMADKVSSLIAEKGLKRSQIEILDILLKLRQVCCDPQLVKLPEAQQVTQSAKREMLIDMLEQLVAEDRKILVFSQFTSMLQLIEKELNAKQLSYVKLTGQTRNRQAVIEEFQQGEIPIFLLSLKAGGVGLNLTAADTVIHYDPWWNPAVQQQATDRAYRIGQDKPVFVYRLVTQHSIEEQMLMLQAKKQQLADALYNEAPTVKTSLTDEDLALLLQPFDHHE</sequence>
<dbReference type="InterPro" id="IPR027417">
    <property type="entry name" value="P-loop_NTPase"/>
</dbReference>
<reference evidence="7 8" key="1">
    <citation type="submission" date="2017-04" db="EMBL/GenBank/DDBJ databases">
        <title>Draft genome sequence of Zooshikella ganghwensis VG4 isolated from Red Sea sediments.</title>
        <authorList>
            <person name="Rehman Z."/>
            <person name="Alam I."/>
            <person name="Kamau A."/>
            <person name="Bajic V."/>
            <person name="Leiknes T."/>
        </authorList>
    </citation>
    <scope>NUCLEOTIDE SEQUENCE [LARGE SCALE GENOMIC DNA]</scope>
    <source>
        <strain evidence="7 8">VG4</strain>
    </source>
</reference>
<dbReference type="Proteomes" id="UP000257039">
    <property type="component" value="Unassembled WGS sequence"/>
</dbReference>
<evidence type="ECO:0000313" key="7">
    <source>
        <dbReference type="EMBL" id="RDH44212.1"/>
    </source>
</evidence>
<dbReference type="AlphaFoldDB" id="A0A4P9VQ59"/>
<dbReference type="GO" id="GO:0008270">
    <property type="term" value="F:zinc ion binding"/>
    <property type="evidence" value="ECO:0007669"/>
    <property type="project" value="UniProtKB-KW"/>
</dbReference>
<dbReference type="SMART" id="SM00487">
    <property type="entry name" value="DEXDc"/>
    <property type="match status" value="1"/>
</dbReference>
<dbReference type="Gene3D" id="3.40.50.300">
    <property type="entry name" value="P-loop containing nucleotide triphosphate hydrolases"/>
    <property type="match status" value="1"/>
</dbReference>
<comment type="caution">
    <text evidence="7">The sequence shown here is derived from an EMBL/GenBank/DDBJ whole genome shotgun (WGS) entry which is preliminary data.</text>
</comment>
<dbReference type="GO" id="GO:0016787">
    <property type="term" value="F:hydrolase activity"/>
    <property type="evidence" value="ECO:0007669"/>
    <property type="project" value="UniProtKB-KW"/>
</dbReference>
<dbReference type="SUPFAM" id="SSF52540">
    <property type="entry name" value="P-loop containing nucleoside triphosphate hydrolases"/>
    <property type="match status" value="2"/>
</dbReference>
<dbReference type="Pfam" id="PF00176">
    <property type="entry name" value="SNF2-rel_dom"/>
    <property type="match status" value="1"/>
</dbReference>
<evidence type="ECO:0000256" key="1">
    <source>
        <dbReference type="ARBA" id="ARBA00022801"/>
    </source>
</evidence>
<dbReference type="SMART" id="SM00490">
    <property type="entry name" value="HELICc"/>
    <property type="match status" value="1"/>
</dbReference>
<dbReference type="EMBL" id="NDXW01000001">
    <property type="protein sequence ID" value="RDH44212.1"/>
    <property type="molecule type" value="Genomic_DNA"/>
</dbReference>
<keyword evidence="3" id="KW-0862">Zinc</keyword>
<gene>
    <name evidence="7" type="ORF">B9G39_12565</name>
</gene>
<evidence type="ECO:0000256" key="2">
    <source>
        <dbReference type="ARBA" id="ARBA00022806"/>
    </source>
</evidence>
<name>A0A4P9VQ59_9GAMM</name>
<evidence type="ECO:0000256" key="3">
    <source>
        <dbReference type="PROSITE-ProRule" id="PRU00325"/>
    </source>
</evidence>
<dbReference type="RefSeq" id="WP_094787409.1">
    <property type="nucleotide sequence ID" value="NZ_NDXW01000001.1"/>
</dbReference>
<dbReference type="GO" id="GO:0005524">
    <property type="term" value="F:ATP binding"/>
    <property type="evidence" value="ECO:0007669"/>
    <property type="project" value="InterPro"/>
</dbReference>
<organism evidence="7 8">
    <name type="scientific">Zooshikella ganghwensis</name>
    <dbReference type="NCBI Taxonomy" id="202772"/>
    <lineage>
        <taxon>Bacteria</taxon>
        <taxon>Pseudomonadati</taxon>
        <taxon>Pseudomonadota</taxon>
        <taxon>Gammaproteobacteria</taxon>
        <taxon>Oceanospirillales</taxon>
        <taxon>Zooshikellaceae</taxon>
        <taxon>Zooshikella</taxon>
    </lineage>
</organism>
<dbReference type="PROSITE" id="PS50966">
    <property type="entry name" value="ZF_SWIM"/>
    <property type="match status" value="1"/>
</dbReference>
<dbReference type="Gene3D" id="3.40.50.10810">
    <property type="entry name" value="Tandem AAA-ATPase domain"/>
    <property type="match status" value="1"/>
</dbReference>
<keyword evidence="3" id="KW-0863">Zinc-finger</keyword>
<evidence type="ECO:0000259" key="6">
    <source>
        <dbReference type="PROSITE" id="PS51194"/>
    </source>
</evidence>
<dbReference type="InterPro" id="IPR049730">
    <property type="entry name" value="SNF2/RAD54-like_C"/>
</dbReference>
<proteinExistence type="predicted"/>
<evidence type="ECO:0000313" key="8">
    <source>
        <dbReference type="Proteomes" id="UP000257039"/>
    </source>
</evidence>
<keyword evidence="1" id="KW-0378">Hydrolase</keyword>
<dbReference type="Pfam" id="PF00271">
    <property type="entry name" value="Helicase_C"/>
    <property type="match status" value="1"/>
</dbReference>
<dbReference type="PROSITE" id="PS51194">
    <property type="entry name" value="HELICASE_CTER"/>
    <property type="match status" value="1"/>
</dbReference>
<evidence type="ECO:0000259" key="4">
    <source>
        <dbReference type="PROSITE" id="PS50966"/>
    </source>
</evidence>
<dbReference type="PANTHER" id="PTHR10799">
    <property type="entry name" value="SNF2/RAD54 HELICASE FAMILY"/>
    <property type="match status" value="1"/>
</dbReference>
<dbReference type="CDD" id="cd18793">
    <property type="entry name" value="SF2_C_SNF"/>
    <property type="match status" value="1"/>
</dbReference>
<dbReference type="InterPro" id="IPR000330">
    <property type="entry name" value="SNF2_N"/>
</dbReference>
<keyword evidence="2 7" id="KW-0067">ATP-binding</keyword>
<evidence type="ECO:0000259" key="5">
    <source>
        <dbReference type="PROSITE" id="PS51192"/>
    </source>
</evidence>
<feature type="domain" description="Helicase C-terminal" evidence="6">
    <location>
        <begin position="944"/>
        <end position="1092"/>
    </location>
</feature>
<dbReference type="InterPro" id="IPR014001">
    <property type="entry name" value="Helicase_ATP-bd"/>
</dbReference>
<keyword evidence="3" id="KW-0479">Metal-binding</keyword>
<feature type="domain" description="Helicase ATP-binding" evidence="5">
    <location>
        <begin position="650"/>
        <end position="812"/>
    </location>
</feature>
<dbReference type="InterPro" id="IPR001650">
    <property type="entry name" value="Helicase_C-like"/>
</dbReference>
<dbReference type="InterPro" id="IPR007527">
    <property type="entry name" value="Znf_SWIM"/>
</dbReference>
<dbReference type="Pfam" id="PF04434">
    <property type="entry name" value="SWIM"/>
    <property type="match status" value="1"/>
</dbReference>
<dbReference type="PROSITE" id="PS51192">
    <property type="entry name" value="HELICASE_ATP_BIND_1"/>
    <property type="match status" value="1"/>
</dbReference>
<dbReference type="InterPro" id="IPR038718">
    <property type="entry name" value="SNF2-like_sf"/>
</dbReference>
<keyword evidence="2 7" id="KW-0347">Helicase</keyword>